<evidence type="ECO:0000313" key="3">
    <source>
        <dbReference type="EMBL" id="KAJ4442894.1"/>
    </source>
</evidence>
<feature type="compositionally biased region" description="Polar residues" evidence="1">
    <location>
        <begin position="1350"/>
        <end position="1363"/>
    </location>
</feature>
<feature type="region of interest" description="Disordered" evidence="1">
    <location>
        <begin position="1086"/>
        <end position="1105"/>
    </location>
</feature>
<comment type="caution">
    <text evidence="3">The sequence shown here is derived from an EMBL/GenBank/DDBJ whole genome shotgun (WGS) entry which is preliminary data.</text>
</comment>
<feature type="compositionally biased region" description="Low complexity" evidence="1">
    <location>
        <begin position="1609"/>
        <end position="1627"/>
    </location>
</feature>
<feature type="region of interest" description="Disordered" evidence="1">
    <location>
        <begin position="1560"/>
        <end position="1586"/>
    </location>
</feature>
<feature type="region of interest" description="Disordered" evidence="1">
    <location>
        <begin position="1233"/>
        <end position="1286"/>
    </location>
</feature>
<dbReference type="PANTHER" id="PTHR21557">
    <property type="entry name" value="CORDON-BLEU"/>
    <property type="match status" value="1"/>
</dbReference>
<feature type="region of interest" description="Disordered" evidence="1">
    <location>
        <begin position="793"/>
        <end position="822"/>
    </location>
</feature>
<feature type="compositionally biased region" description="Low complexity" evidence="1">
    <location>
        <begin position="1567"/>
        <end position="1581"/>
    </location>
</feature>
<feature type="region of interest" description="Disordered" evidence="1">
    <location>
        <begin position="1607"/>
        <end position="1646"/>
    </location>
</feature>
<protein>
    <recommendedName>
        <fullName evidence="2">WH2 domain-containing protein</fullName>
    </recommendedName>
</protein>
<feature type="region of interest" description="Disordered" evidence="1">
    <location>
        <begin position="1450"/>
        <end position="1514"/>
    </location>
</feature>
<feature type="compositionally biased region" description="Basic and acidic residues" evidence="1">
    <location>
        <begin position="495"/>
        <end position="509"/>
    </location>
</feature>
<feature type="compositionally biased region" description="Basic and acidic residues" evidence="1">
    <location>
        <begin position="1235"/>
        <end position="1248"/>
    </location>
</feature>
<feature type="compositionally biased region" description="Low complexity" evidence="1">
    <location>
        <begin position="1712"/>
        <end position="1726"/>
    </location>
</feature>
<dbReference type="Gene3D" id="3.10.20.90">
    <property type="entry name" value="Phosphatidylinositol 3-kinase Catalytic Subunit, Chain A, domain 1"/>
    <property type="match status" value="1"/>
</dbReference>
<feature type="region of interest" description="Disordered" evidence="1">
    <location>
        <begin position="217"/>
        <end position="739"/>
    </location>
</feature>
<feature type="compositionally biased region" description="Low complexity" evidence="1">
    <location>
        <begin position="716"/>
        <end position="732"/>
    </location>
</feature>
<feature type="compositionally biased region" description="Basic and acidic residues" evidence="1">
    <location>
        <begin position="564"/>
        <end position="580"/>
    </location>
</feature>
<reference evidence="3 4" key="1">
    <citation type="journal article" date="2022" name="Allergy">
        <title>Genome assembly and annotation of Periplaneta americana reveal a comprehensive cockroach allergen profile.</title>
        <authorList>
            <person name="Wang L."/>
            <person name="Xiong Q."/>
            <person name="Saelim N."/>
            <person name="Wang L."/>
            <person name="Nong W."/>
            <person name="Wan A.T."/>
            <person name="Shi M."/>
            <person name="Liu X."/>
            <person name="Cao Q."/>
            <person name="Hui J.H.L."/>
            <person name="Sookrung N."/>
            <person name="Leung T.F."/>
            <person name="Tungtrongchitr A."/>
            <person name="Tsui S.K.W."/>
        </authorList>
    </citation>
    <scope>NUCLEOTIDE SEQUENCE [LARGE SCALE GENOMIC DNA]</scope>
    <source>
        <strain evidence="3">PWHHKU_190912</strain>
    </source>
</reference>
<feature type="compositionally biased region" description="Polar residues" evidence="1">
    <location>
        <begin position="1833"/>
        <end position="1855"/>
    </location>
</feature>
<organism evidence="3 4">
    <name type="scientific">Periplaneta americana</name>
    <name type="common">American cockroach</name>
    <name type="synonym">Blatta americana</name>
    <dbReference type="NCBI Taxonomy" id="6978"/>
    <lineage>
        <taxon>Eukaryota</taxon>
        <taxon>Metazoa</taxon>
        <taxon>Ecdysozoa</taxon>
        <taxon>Arthropoda</taxon>
        <taxon>Hexapoda</taxon>
        <taxon>Insecta</taxon>
        <taxon>Pterygota</taxon>
        <taxon>Neoptera</taxon>
        <taxon>Polyneoptera</taxon>
        <taxon>Dictyoptera</taxon>
        <taxon>Blattodea</taxon>
        <taxon>Blattoidea</taxon>
        <taxon>Blattidae</taxon>
        <taxon>Blattinae</taxon>
        <taxon>Periplaneta</taxon>
    </lineage>
</organism>
<dbReference type="PROSITE" id="PS51082">
    <property type="entry name" value="WH2"/>
    <property type="match status" value="1"/>
</dbReference>
<feature type="compositionally biased region" description="Low complexity" evidence="1">
    <location>
        <begin position="675"/>
        <end position="688"/>
    </location>
</feature>
<feature type="domain" description="WH2" evidence="2">
    <location>
        <begin position="1914"/>
        <end position="1934"/>
    </location>
</feature>
<feature type="region of interest" description="Disordered" evidence="1">
    <location>
        <begin position="1712"/>
        <end position="1778"/>
    </location>
</feature>
<feature type="compositionally biased region" description="Low complexity" evidence="1">
    <location>
        <begin position="258"/>
        <end position="271"/>
    </location>
</feature>
<feature type="region of interest" description="Disordered" evidence="1">
    <location>
        <begin position="1350"/>
        <end position="1417"/>
    </location>
</feature>
<dbReference type="PANTHER" id="PTHR21557:SF2">
    <property type="entry name" value="CORDON-BLEU PROTEIN-LIKE 1"/>
    <property type="match status" value="1"/>
</dbReference>
<name>A0ABQ8TAA1_PERAM</name>
<feature type="compositionally biased region" description="Polar residues" evidence="1">
    <location>
        <begin position="322"/>
        <end position="372"/>
    </location>
</feature>
<feature type="compositionally biased region" description="Polar residues" evidence="1">
    <location>
        <begin position="1875"/>
        <end position="1884"/>
    </location>
</feature>
<feature type="compositionally biased region" description="Polar residues" evidence="1">
    <location>
        <begin position="437"/>
        <end position="451"/>
    </location>
</feature>
<proteinExistence type="predicted"/>
<evidence type="ECO:0000256" key="1">
    <source>
        <dbReference type="SAM" id="MobiDB-lite"/>
    </source>
</evidence>
<feature type="compositionally biased region" description="Polar residues" evidence="1">
    <location>
        <begin position="511"/>
        <end position="521"/>
    </location>
</feature>
<feature type="compositionally biased region" description="Low complexity" evidence="1">
    <location>
        <begin position="1757"/>
        <end position="1778"/>
    </location>
</feature>
<dbReference type="InterPro" id="IPR003124">
    <property type="entry name" value="WH2_dom"/>
</dbReference>
<feature type="region of interest" description="Disordered" evidence="1">
    <location>
        <begin position="1"/>
        <end position="35"/>
    </location>
</feature>
<evidence type="ECO:0000313" key="4">
    <source>
        <dbReference type="Proteomes" id="UP001148838"/>
    </source>
</evidence>
<feature type="compositionally biased region" description="Polar residues" evidence="1">
    <location>
        <begin position="1636"/>
        <end position="1646"/>
    </location>
</feature>
<dbReference type="InterPro" id="IPR039895">
    <property type="entry name" value="COBL-like"/>
</dbReference>
<dbReference type="EMBL" id="JAJSOF020000013">
    <property type="protein sequence ID" value="KAJ4442894.1"/>
    <property type="molecule type" value="Genomic_DNA"/>
</dbReference>
<feature type="compositionally biased region" description="Polar residues" evidence="1">
    <location>
        <begin position="1501"/>
        <end position="1514"/>
    </location>
</feature>
<feature type="region of interest" description="Disordered" evidence="1">
    <location>
        <begin position="1806"/>
        <end position="1913"/>
    </location>
</feature>
<dbReference type="Proteomes" id="UP001148838">
    <property type="component" value="Unassembled WGS sequence"/>
</dbReference>
<feature type="compositionally biased region" description="Polar residues" evidence="1">
    <location>
        <begin position="406"/>
        <end position="430"/>
    </location>
</feature>
<dbReference type="SUPFAM" id="SSF54236">
    <property type="entry name" value="Ubiquitin-like"/>
    <property type="match status" value="1"/>
</dbReference>
<accession>A0ABQ8TAA1</accession>
<gene>
    <name evidence="3" type="ORF">ANN_04487</name>
</gene>
<feature type="compositionally biased region" description="Basic and acidic residues" evidence="1">
    <location>
        <begin position="1091"/>
        <end position="1104"/>
    </location>
</feature>
<sequence>MVGRGRGTLWGSRGRRSDAMAPTPPLPVTEDTPPDMLAGSMDLRVVLPSGQSVKMSVERSTPMMDLLVQVTTVNKISTGGHVLQAIGERGILPYKPSTPIGALDAWTIQVVAKSKVQTNTVQKKAPLKPLNQQQPFEQTFRLQVHLPRNQLYVMRVSPRTLLSDILNQTCAEKNLDPNKYEMRHPANLSQLLSPSCTLADYRLQEVTVVARSRAPGLGSALSSSDIMALQREEDKRRQQARQQHGTGTGLGLVFNKRSQSSVCEGSVSSDSLGGRSISPARSDESASRSASPPAPNLPPMIAPLPPARPARKRRPAPKPPSLTNGPSNNKQQSESNMQAESSTGTVVNGHSENNSKTTNVPVSHSRNSSDSSGYHEASVLSESPADGHQMSDNCSADTLPRRGKLTSGQPTRNKTQNNNHGLSRSMSSLTGVGGSMASCQHSTSNTSLASSTGQGQKKKKAPPPPPGAAAAAATKDRQQQNNMSSLSLSSTEQDVVEHHNKTTSLERHLSGKTSTTVSNQLPDKCSTLPGKMKMSGHDYKSSSSQEDEDYRIPEVEENSSLTNMHKEPSSLSKQTKEEVHNGPSPEIAIEKQDTPSQELAMSPVETTPEAPVELVPSPKAAAKSIPEDLQQELTIHAPTPKPRTRHRLNQCDESRSGGVEGDSLPRQKPVPPPRQVSSNSIQSSGAGSVKKRDGDSVGGTFGVGSTILMLSQSGTESVSSDSWEWRSRSSAVDSDDDLNIADNEMEMFDMGSEESDIQQAQNNVMGNISTVNKRLLDSYDDFESVSVASSVFEYDSEHESSEASSTLRRPPPENMLKIKGKRGLGPCRGGSLRVADKNAVQKKFPPISRGSSTSLQSMDEVPAFLESGSNNNSMGRWTNMESLIMETPASKQSWVLGYDSETEEIGIAEAVDQVEEAFRSVTAELEAASEQDEDVNVLIPPPVTAIDEVEKLNSLPSEDLNILPPPPLSATKQDENIEAIPPPPSSAEDMAVDWEYQLPAPPSAFRDSNSPTFTEGGTVMLADTQVFQEPSLSPEPQPQNDPMVMHLSRAVHRNEVTRTNPLFDPRQCEEDPKQSTGICEVGMEEFSNETKSLESRDTSNRKGGDLANFTITAYQRPRETDEIFNEDSDDDRTRSALNSVKKPITTQTHRYGSSNSLNNSALHNTAANLSRTNSFNNNNNITFKPPAPVATSVKRSTSYISLIANTTSQPGKSLQSGPVYTSRTKSVGNLAVEEQGDRNVERTHENWGLRKTSSEFNVSQDTPAERQEEFETPQTKAEEPRGSQQGIVITAEERARLLALQEQFLQLQEQLLQNSSLLQQQQQPHASQTPNADTPLQSLQVLRSILPQLHQTKAPSQQQSSGCSVPLRSDTLPAKASKHSENSSGDQLIKQTTVVTLNQQNNNEKPSNDESTGEQKRYKYQGPPAINFATWSERPKSQVSIKMDGDYRIGIGQGGRTDEHNETPARTGMSETKDRTSAAGRKQDIEVSSKSNNSHEEATDQNKFQVSGGKLNTTEPITKVEPASLTMRLISHTTASGFRKPIGVANQKFGSSNYVTAETQHSETKEVAGSSTVGVRVGSTSQHNDPSRVPIVRAVELKKSFIQQQSMYNNSNSNNNNSNSHNFHGSSTMLNGERSGGSSVAESDGDNTVETFVGVNSLTKRFSVVSSSSNNAPNFRSSRPVSAYGKVENLEMRGRDAASSLPYNNSLSYRSTSSTNLNTTTNVNTYQDVPLKNGGGRSTRRYTSVVGITNDSDHNLSSSSFREPASESSRVQSRVSGSSVVRVNGFTAPKQLMPVVKGFQFACPAANRDPSPPPSKTSNTTNNFHPKVHRSESTSAVRSWKTVDTTDQSSTSFNNVKAYLRRNSNEPKPEPIATKTATPNTESQPPAPPPLAASLRKSTARPRPKTLPAPQLNPRDQLMDAIRNFGGRENLKQVRDNRESSLNIVLIR</sequence>
<feature type="compositionally biased region" description="Low complexity" evidence="1">
    <location>
        <begin position="1391"/>
        <end position="1403"/>
    </location>
</feature>
<dbReference type="InterPro" id="IPR029071">
    <property type="entry name" value="Ubiquitin-like_domsf"/>
</dbReference>
<feature type="compositionally biased region" description="Basic and acidic residues" evidence="1">
    <location>
        <begin position="1471"/>
        <end position="1500"/>
    </location>
</feature>
<evidence type="ECO:0000259" key="2">
    <source>
        <dbReference type="PROSITE" id="PS51082"/>
    </source>
</evidence>
<feature type="compositionally biased region" description="Pro residues" evidence="1">
    <location>
        <begin position="292"/>
        <end position="308"/>
    </location>
</feature>
<keyword evidence="4" id="KW-1185">Reference proteome</keyword>